<evidence type="ECO:0000256" key="2">
    <source>
        <dbReference type="ARBA" id="ARBA00022980"/>
    </source>
</evidence>
<organism evidence="6">
    <name type="scientific">candidate division WOR-3 bacterium</name>
    <dbReference type="NCBI Taxonomy" id="2052148"/>
    <lineage>
        <taxon>Bacteria</taxon>
        <taxon>Bacteria division WOR-3</taxon>
    </lineage>
</organism>
<evidence type="ECO:0000256" key="3">
    <source>
        <dbReference type="ARBA" id="ARBA00023274"/>
    </source>
</evidence>
<evidence type="ECO:0000313" key="6">
    <source>
        <dbReference type="EMBL" id="HGW91214.1"/>
    </source>
</evidence>
<comment type="subunit">
    <text evidence="4">Part of the 30S ribosomal subunit. Forms a tight heterodimer with protein bS6.</text>
</comment>
<evidence type="ECO:0000256" key="4">
    <source>
        <dbReference type="HAMAP-Rule" id="MF_00270"/>
    </source>
</evidence>
<dbReference type="EMBL" id="DTHG01000019">
    <property type="protein sequence ID" value="HGW91214.1"/>
    <property type="molecule type" value="Genomic_DNA"/>
</dbReference>
<keyword evidence="3 4" id="KW-0687">Ribonucleoprotein</keyword>
<keyword evidence="2 4" id="KW-0689">Ribosomal protein</keyword>
<comment type="similarity">
    <text evidence="1 4 5">Belongs to the bacterial ribosomal protein bS18 family.</text>
</comment>
<dbReference type="NCBIfam" id="TIGR00165">
    <property type="entry name" value="S18"/>
    <property type="match status" value="1"/>
</dbReference>
<dbReference type="HAMAP" id="MF_00270">
    <property type="entry name" value="Ribosomal_bS18"/>
    <property type="match status" value="1"/>
</dbReference>
<dbReference type="Pfam" id="PF01084">
    <property type="entry name" value="Ribosomal_S18"/>
    <property type="match status" value="1"/>
</dbReference>
<evidence type="ECO:0000256" key="1">
    <source>
        <dbReference type="ARBA" id="ARBA00005589"/>
    </source>
</evidence>
<comment type="function">
    <text evidence="4">Binds as a heterodimer with protein bS6 to the central domain of the 16S rRNA, where it helps stabilize the platform of the 30S subunit.</text>
</comment>
<dbReference type="AlphaFoldDB" id="A0A7C4UBM4"/>
<dbReference type="GO" id="GO:0022627">
    <property type="term" value="C:cytosolic small ribosomal subunit"/>
    <property type="evidence" value="ECO:0007669"/>
    <property type="project" value="TreeGrafter"/>
</dbReference>
<dbReference type="GO" id="GO:0006412">
    <property type="term" value="P:translation"/>
    <property type="evidence" value="ECO:0007669"/>
    <property type="project" value="UniProtKB-UniRule"/>
</dbReference>
<dbReference type="PANTHER" id="PTHR13479:SF40">
    <property type="entry name" value="SMALL RIBOSOMAL SUBUNIT PROTEIN BS18M"/>
    <property type="match status" value="1"/>
</dbReference>
<accession>A0A7C4UBM4</accession>
<gene>
    <name evidence="4 6" type="primary">rpsR</name>
    <name evidence="6" type="ORF">ENV67_01560</name>
</gene>
<dbReference type="InterPro" id="IPR036870">
    <property type="entry name" value="Ribosomal_bS18_sf"/>
</dbReference>
<dbReference type="GO" id="GO:0070181">
    <property type="term" value="F:small ribosomal subunit rRNA binding"/>
    <property type="evidence" value="ECO:0007669"/>
    <property type="project" value="TreeGrafter"/>
</dbReference>
<dbReference type="InterPro" id="IPR001648">
    <property type="entry name" value="Ribosomal_bS18"/>
</dbReference>
<reference evidence="6" key="1">
    <citation type="journal article" date="2020" name="mSystems">
        <title>Genome- and Community-Level Interaction Insights into Carbon Utilization and Element Cycling Functions of Hydrothermarchaeota in Hydrothermal Sediment.</title>
        <authorList>
            <person name="Zhou Z."/>
            <person name="Liu Y."/>
            <person name="Xu W."/>
            <person name="Pan J."/>
            <person name="Luo Z.H."/>
            <person name="Li M."/>
        </authorList>
    </citation>
    <scope>NUCLEOTIDE SEQUENCE [LARGE SCALE GENOMIC DNA]</scope>
    <source>
        <strain evidence="6">SpSt-780</strain>
    </source>
</reference>
<name>A0A7C4UBM4_UNCW3</name>
<evidence type="ECO:0000256" key="5">
    <source>
        <dbReference type="RuleBase" id="RU003910"/>
    </source>
</evidence>
<comment type="caution">
    <text evidence="6">The sequence shown here is derived from an EMBL/GenBank/DDBJ whole genome shotgun (WGS) entry which is preliminary data.</text>
</comment>
<dbReference type="GO" id="GO:0003735">
    <property type="term" value="F:structural constituent of ribosome"/>
    <property type="evidence" value="ECO:0007669"/>
    <property type="project" value="InterPro"/>
</dbReference>
<dbReference type="PRINTS" id="PR00974">
    <property type="entry name" value="RIBOSOMALS18"/>
</dbReference>
<dbReference type="Gene3D" id="4.10.640.10">
    <property type="entry name" value="Ribosomal protein S18"/>
    <property type="match status" value="1"/>
</dbReference>
<keyword evidence="4" id="KW-0694">RNA-binding</keyword>
<dbReference type="SUPFAM" id="SSF46911">
    <property type="entry name" value="Ribosomal protein S18"/>
    <property type="match status" value="1"/>
</dbReference>
<protein>
    <recommendedName>
        <fullName evidence="4">Small ribosomal subunit protein bS18</fullName>
    </recommendedName>
</protein>
<dbReference type="PANTHER" id="PTHR13479">
    <property type="entry name" value="30S RIBOSOMAL PROTEIN S18"/>
    <property type="match status" value="1"/>
</dbReference>
<sequence length="71" mass="8208">MKNKDCYFCSNNINYIDYKNVDLLKKFISESGKILAGRTTGTCAKHQRKLKKAIKRARIMALLPFVARITR</sequence>
<keyword evidence="4" id="KW-0699">rRNA-binding</keyword>
<proteinExistence type="inferred from homology"/>